<proteinExistence type="predicted"/>
<reference evidence="3" key="1">
    <citation type="journal article" date="2014" name="Science">
        <title>Ancient hybridizations among the ancestral genomes of bread wheat.</title>
        <authorList>
            <consortium name="International Wheat Genome Sequencing Consortium,"/>
            <person name="Marcussen T."/>
            <person name="Sandve S.R."/>
            <person name="Heier L."/>
            <person name="Spannagl M."/>
            <person name="Pfeifer M."/>
            <person name="Jakobsen K.S."/>
            <person name="Wulff B.B."/>
            <person name="Steuernagel B."/>
            <person name="Mayer K.F."/>
            <person name="Olsen O.A."/>
        </authorList>
    </citation>
    <scope>NUCLEOTIDE SEQUENCE [LARGE SCALE GENOMIC DNA]</scope>
    <source>
        <strain evidence="3">cv. AL8/78</strain>
    </source>
</reference>
<dbReference type="Proteomes" id="UP000015105">
    <property type="component" value="Chromosome 5D"/>
</dbReference>
<accession>A0A453JKR3</accession>
<evidence type="ECO:0000313" key="3">
    <source>
        <dbReference type="Proteomes" id="UP000015105"/>
    </source>
</evidence>
<sequence length="45" mass="5120">EFPNPQGLSRARIPPTPPRDPISSRGRRRSLGFRRWRPPGTGELP</sequence>
<reference evidence="2" key="5">
    <citation type="journal article" date="2021" name="G3 (Bethesda)">
        <title>Aegilops tauschii genome assembly Aet v5.0 features greater sequence contiguity and improved annotation.</title>
        <authorList>
            <person name="Wang L."/>
            <person name="Zhu T."/>
            <person name="Rodriguez J.C."/>
            <person name="Deal K.R."/>
            <person name="Dubcovsky J."/>
            <person name="McGuire P.E."/>
            <person name="Lux T."/>
            <person name="Spannagl M."/>
            <person name="Mayer K.F.X."/>
            <person name="Baldrich P."/>
            <person name="Meyers B.C."/>
            <person name="Huo N."/>
            <person name="Gu Y.Q."/>
            <person name="Zhou H."/>
            <person name="Devos K.M."/>
            <person name="Bennetzen J.L."/>
            <person name="Unver T."/>
            <person name="Budak H."/>
            <person name="Gulick P.J."/>
            <person name="Galiba G."/>
            <person name="Kalapos B."/>
            <person name="Nelson D.R."/>
            <person name="Li P."/>
            <person name="You F.M."/>
            <person name="Luo M.C."/>
            <person name="Dvorak J."/>
        </authorList>
    </citation>
    <scope>NUCLEOTIDE SEQUENCE [LARGE SCALE GENOMIC DNA]</scope>
    <source>
        <strain evidence="2">cv. AL8/78</strain>
    </source>
</reference>
<organism evidence="2 3">
    <name type="scientific">Aegilops tauschii subsp. strangulata</name>
    <name type="common">Goatgrass</name>
    <dbReference type="NCBI Taxonomy" id="200361"/>
    <lineage>
        <taxon>Eukaryota</taxon>
        <taxon>Viridiplantae</taxon>
        <taxon>Streptophyta</taxon>
        <taxon>Embryophyta</taxon>
        <taxon>Tracheophyta</taxon>
        <taxon>Spermatophyta</taxon>
        <taxon>Magnoliopsida</taxon>
        <taxon>Liliopsida</taxon>
        <taxon>Poales</taxon>
        <taxon>Poaceae</taxon>
        <taxon>BOP clade</taxon>
        <taxon>Pooideae</taxon>
        <taxon>Triticodae</taxon>
        <taxon>Triticeae</taxon>
        <taxon>Triticinae</taxon>
        <taxon>Aegilops</taxon>
    </lineage>
</organism>
<protein>
    <submittedName>
        <fullName evidence="2">Uncharacterized protein</fullName>
    </submittedName>
</protein>
<dbReference type="Gramene" id="AET5Gv20098600.1">
    <property type="protein sequence ID" value="AET5Gv20098600.1"/>
    <property type="gene ID" value="AET5Gv20098600"/>
</dbReference>
<feature type="compositionally biased region" description="Basic residues" evidence="1">
    <location>
        <begin position="25"/>
        <end position="37"/>
    </location>
</feature>
<feature type="region of interest" description="Disordered" evidence="1">
    <location>
        <begin position="1"/>
        <end position="45"/>
    </location>
</feature>
<reference evidence="3" key="2">
    <citation type="journal article" date="2017" name="Nat. Plants">
        <title>The Aegilops tauschii genome reveals multiple impacts of transposons.</title>
        <authorList>
            <person name="Zhao G."/>
            <person name="Zou C."/>
            <person name="Li K."/>
            <person name="Wang K."/>
            <person name="Li T."/>
            <person name="Gao L."/>
            <person name="Zhang X."/>
            <person name="Wang H."/>
            <person name="Yang Z."/>
            <person name="Liu X."/>
            <person name="Jiang W."/>
            <person name="Mao L."/>
            <person name="Kong X."/>
            <person name="Jiao Y."/>
            <person name="Jia J."/>
        </authorList>
    </citation>
    <scope>NUCLEOTIDE SEQUENCE [LARGE SCALE GENOMIC DNA]</scope>
    <source>
        <strain evidence="3">cv. AL8/78</strain>
    </source>
</reference>
<reference evidence="2" key="4">
    <citation type="submission" date="2019-03" db="UniProtKB">
        <authorList>
            <consortium name="EnsemblPlants"/>
        </authorList>
    </citation>
    <scope>IDENTIFICATION</scope>
</reference>
<evidence type="ECO:0000256" key="1">
    <source>
        <dbReference type="SAM" id="MobiDB-lite"/>
    </source>
</evidence>
<reference evidence="2" key="3">
    <citation type="journal article" date="2017" name="Nature">
        <title>Genome sequence of the progenitor of the wheat D genome Aegilops tauschii.</title>
        <authorList>
            <person name="Luo M.C."/>
            <person name="Gu Y.Q."/>
            <person name="Puiu D."/>
            <person name="Wang H."/>
            <person name="Twardziok S.O."/>
            <person name="Deal K.R."/>
            <person name="Huo N."/>
            <person name="Zhu T."/>
            <person name="Wang L."/>
            <person name="Wang Y."/>
            <person name="McGuire P.E."/>
            <person name="Liu S."/>
            <person name="Long H."/>
            <person name="Ramasamy R.K."/>
            <person name="Rodriguez J.C."/>
            <person name="Van S.L."/>
            <person name="Yuan L."/>
            <person name="Wang Z."/>
            <person name="Xia Z."/>
            <person name="Xiao L."/>
            <person name="Anderson O.D."/>
            <person name="Ouyang S."/>
            <person name="Liang Y."/>
            <person name="Zimin A.V."/>
            <person name="Pertea G."/>
            <person name="Qi P."/>
            <person name="Bennetzen J.L."/>
            <person name="Dai X."/>
            <person name="Dawson M.W."/>
            <person name="Muller H.G."/>
            <person name="Kugler K."/>
            <person name="Rivarola-Duarte L."/>
            <person name="Spannagl M."/>
            <person name="Mayer K.F.X."/>
            <person name="Lu F.H."/>
            <person name="Bevan M.W."/>
            <person name="Leroy P."/>
            <person name="Li P."/>
            <person name="You F.M."/>
            <person name="Sun Q."/>
            <person name="Liu Z."/>
            <person name="Lyons E."/>
            <person name="Wicker T."/>
            <person name="Salzberg S.L."/>
            <person name="Devos K.M."/>
            <person name="Dvorak J."/>
        </authorList>
    </citation>
    <scope>NUCLEOTIDE SEQUENCE [LARGE SCALE GENOMIC DNA]</scope>
    <source>
        <strain evidence="2">cv. AL8/78</strain>
    </source>
</reference>
<dbReference type="EnsemblPlants" id="AET5Gv20098600.1">
    <property type="protein sequence ID" value="AET5Gv20098600.1"/>
    <property type="gene ID" value="AET5Gv20098600"/>
</dbReference>
<evidence type="ECO:0000313" key="2">
    <source>
        <dbReference type="EnsemblPlants" id="AET5Gv20098600.1"/>
    </source>
</evidence>
<keyword evidence="3" id="KW-1185">Reference proteome</keyword>
<name>A0A453JKR3_AEGTS</name>
<dbReference type="AlphaFoldDB" id="A0A453JKR3"/>